<evidence type="ECO:0000313" key="1">
    <source>
        <dbReference type="EMBL" id="KAF6830095.1"/>
    </source>
</evidence>
<protein>
    <submittedName>
        <fullName evidence="1">Uncharacterized protein</fullName>
    </submittedName>
</protein>
<keyword evidence="2" id="KW-1185">Reference proteome</keyword>
<proteinExistence type="predicted"/>
<dbReference type="Proteomes" id="UP000639643">
    <property type="component" value="Unassembled WGS sequence"/>
</dbReference>
<reference evidence="1" key="1">
    <citation type="journal article" date="2020" name="Phytopathology">
        <title>Genome Sequence Resources of Colletotrichum truncatum, C. plurivorum, C. musicola, and C. sojae: Four Species Pathogenic to Soybean (Glycine max).</title>
        <authorList>
            <person name="Rogerio F."/>
            <person name="Boufleur T.R."/>
            <person name="Ciampi-Guillardi M."/>
            <person name="Sukno S.A."/>
            <person name="Thon M.R."/>
            <person name="Massola Junior N.S."/>
            <person name="Baroncelli R."/>
        </authorList>
    </citation>
    <scope>NUCLEOTIDE SEQUENCE</scope>
    <source>
        <strain evidence="1">LFN0074</strain>
    </source>
</reference>
<dbReference type="AlphaFoldDB" id="A0A8H6KEY8"/>
<organism evidence="1 2">
    <name type="scientific">Colletotrichum musicola</name>
    <dbReference type="NCBI Taxonomy" id="2175873"/>
    <lineage>
        <taxon>Eukaryota</taxon>
        <taxon>Fungi</taxon>
        <taxon>Dikarya</taxon>
        <taxon>Ascomycota</taxon>
        <taxon>Pezizomycotina</taxon>
        <taxon>Sordariomycetes</taxon>
        <taxon>Hypocreomycetidae</taxon>
        <taxon>Glomerellales</taxon>
        <taxon>Glomerellaceae</taxon>
        <taxon>Colletotrichum</taxon>
        <taxon>Colletotrichum orchidearum species complex</taxon>
    </lineage>
</organism>
<dbReference type="OrthoDB" id="5243557at2759"/>
<evidence type="ECO:0000313" key="2">
    <source>
        <dbReference type="Proteomes" id="UP000639643"/>
    </source>
</evidence>
<gene>
    <name evidence="1" type="ORF">CMUS01_07900</name>
</gene>
<name>A0A8H6KEY8_9PEZI</name>
<dbReference type="EMBL" id="WIGM01000293">
    <property type="protein sequence ID" value="KAF6830095.1"/>
    <property type="molecule type" value="Genomic_DNA"/>
</dbReference>
<sequence length="270" mass="30204">MAVIDAARKRLANQRQSAQLYRKQTATARPDFSRSQQFEWRTGDIAFLKPESAFSNLDKKCLIDSKYLPSAATCHPVIILERRSEDASHVLVTTVSAYGCTSRDDSNAPWRQRCHREKDLAAFRSFVGSERPNADRPLLRLQGGRLMPKPEASWVYLGNVYVVPITVLGTFNKAPIRLRMEAADLLDLRVQFSQQTHFGKEIRSDPRLTELIHGNTIVRKPIPTTQQAPGPRPVVAAVPATIRTGGVPRRAAWQNNSWASVAVRRPVAVA</sequence>
<comment type="caution">
    <text evidence="1">The sequence shown here is derived from an EMBL/GenBank/DDBJ whole genome shotgun (WGS) entry which is preliminary data.</text>
</comment>
<accession>A0A8H6KEY8</accession>